<sequence>MAFSAHHDEDSVKEHFETDEQIEAKARSLATQIRKSKHFIVFTGAGISTSAGVPDFRGPNGKWTLEAQGKRLQTSSQCTLQAIPTQAHMALVKLQHEGKLKHLVSQNCDGLHRRSGIDADCISELHGNSNREFCMRCGTEYLRDFRAVASHEKTVFNHRTGRRCALCRGDLHDSIVHFTESLPQIPMERAFDAARKADLCLVLGSSLTVNPANEVPEVVGQRRGAKLVICNLQKTPLDGLASTRIWAKADDLMVRVMQHLELSIPAFVLRRRLKLQLTPKARGCQLVIIGLDVDDTPATFLQSVKVERRTAKTEPYIFELRDDLVSGVEFMIELQFMGHYGEPNLTLTHRYDVGWEDLQCSYLLSYSPQNASWTTSREAQPLSGQR</sequence>
<dbReference type="EMBL" id="JAVRQU010000011">
    <property type="protein sequence ID" value="KAK5697343.1"/>
    <property type="molecule type" value="Genomic_DNA"/>
</dbReference>
<comment type="similarity">
    <text evidence="1">Belongs to the sirtuin family. Class I subfamily.</text>
</comment>
<comment type="similarity">
    <text evidence="7">Belongs to the sirtuin family. Class IV subfamily.</text>
</comment>
<dbReference type="GO" id="GO:0000122">
    <property type="term" value="P:negative regulation of transcription by RNA polymerase II"/>
    <property type="evidence" value="ECO:0007669"/>
    <property type="project" value="TreeGrafter"/>
</dbReference>
<evidence type="ECO:0000313" key="11">
    <source>
        <dbReference type="Proteomes" id="UP001310594"/>
    </source>
</evidence>
<comment type="caution">
    <text evidence="10">The sequence shown here is derived from an EMBL/GenBank/DDBJ whole genome shotgun (WGS) entry which is preliminary data.</text>
</comment>
<evidence type="ECO:0000256" key="2">
    <source>
        <dbReference type="ARBA" id="ARBA00012928"/>
    </source>
</evidence>
<keyword evidence="3" id="KW-0808">Transferase</keyword>
<dbReference type="InterPro" id="IPR029035">
    <property type="entry name" value="DHS-like_NAD/FAD-binding_dom"/>
</dbReference>
<dbReference type="Proteomes" id="UP001310594">
    <property type="component" value="Unassembled WGS sequence"/>
</dbReference>
<evidence type="ECO:0000313" key="10">
    <source>
        <dbReference type="EMBL" id="KAK5697343.1"/>
    </source>
</evidence>
<gene>
    <name evidence="10" type="ORF">LTR97_007480</name>
</gene>
<dbReference type="GO" id="GO:0005634">
    <property type="term" value="C:nucleus"/>
    <property type="evidence" value="ECO:0007669"/>
    <property type="project" value="TreeGrafter"/>
</dbReference>
<feature type="active site" description="Proton acceptor" evidence="8">
    <location>
        <position position="126"/>
    </location>
</feature>
<dbReference type="Gene3D" id="2.20.28.200">
    <property type="match status" value="1"/>
</dbReference>
<dbReference type="PROSITE" id="PS50305">
    <property type="entry name" value="SIRTUIN"/>
    <property type="match status" value="1"/>
</dbReference>
<dbReference type="PANTHER" id="PTHR11085">
    <property type="entry name" value="NAD-DEPENDENT PROTEIN DEACYLASE SIRTUIN-5, MITOCHONDRIAL-RELATED"/>
    <property type="match status" value="1"/>
</dbReference>
<evidence type="ECO:0000256" key="8">
    <source>
        <dbReference type="PROSITE-ProRule" id="PRU00236"/>
    </source>
</evidence>
<dbReference type="EC" id="2.3.1.286" evidence="2"/>
<evidence type="ECO:0000256" key="7">
    <source>
        <dbReference type="ARBA" id="ARBA00038170"/>
    </source>
</evidence>
<dbReference type="PANTHER" id="PTHR11085:SF12">
    <property type="entry name" value="NAD-DEPENDENT PROTEIN DEACYLASE SIRTUIN-6"/>
    <property type="match status" value="1"/>
</dbReference>
<dbReference type="SUPFAM" id="SSF52467">
    <property type="entry name" value="DHS-like NAD/FAD-binding domain"/>
    <property type="match status" value="1"/>
</dbReference>
<feature type="binding site" evidence="8">
    <location>
        <position position="134"/>
    </location>
    <ligand>
        <name>Zn(2+)</name>
        <dbReference type="ChEBI" id="CHEBI:29105"/>
    </ligand>
</feature>
<protein>
    <recommendedName>
        <fullName evidence="2">protein acetyllysine N-acetyltransferase</fullName>
        <ecNumber evidence="2">2.3.1.286</ecNumber>
    </recommendedName>
</protein>
<evidence type="ECO:0000256" key="6">
    <source>
        <dbReference type="ARBA" id="ARBA00023027"/>
    </source>
</evidence>
<evidence type="ECO:0000256" key="1">
    <source>
        <dbReference type="ARBA" id="ARBA00006924"/>
    </source>
</evidence>
<feature type="binding site" evidence="8">
    <location>
        <position position="164"/>
    </location>
    <ligand>
        <name>Zn(2+)</name>
        <dbReference type="ChEBI" id="CHEBI:29105"/>
    </ligand>
</feature>
<dbReference type="GO" id="GO:0046872">
    <property type="term" value="F:metal ion binding"/>
    <property type="evidence" value="ECO:0007669"/>
    <property type="project" value="UniProtKB-KW"/>
</dbReference>
<evidence type="ECO:0000256" key="5">
    <source>
        <dbReference type="ARBA" id="ARBA00022833"/>
    </source>
</evidence>
<dbReference type="AlphaFoldDB" id="A0AAN7ZTD3"/>
<dbReference type="GO" id="GO:0017136">
    <property type="term" value="F:histone deacetylase activity, NAD-dependent"/>
    <property type="evidence" value="ECO:0007669"/>
    <property type="project" value="TreeGrafter"/>
</dbReference>
<dbReference type="InterPro" id="IPR026590">
    <property type="entry name" value="Ssirtuin_cat_dom"/>
</dbReference>
<dbReference type="GO" id="GO:0003714">
    <property type="term" value="F:transcription corepressor activity"/>
    <property type="evidence" value="ECO:0007669"/>
    <property type="project" value="TreeGrafter"/>
</dbReference>
<dbReference type="FunFam" id="3.40.50.1220:FF:000038">
    <property type="entry name" value="NAD-dependent protein deacetylase sirtuin-6 isoform X2"/>
    <property type="match status" value="1"/>
</dbReference>
<keyword evidence="6" id="KW-0520">NAD</keyword>
<name>A0AAN7ZTD3_9PEZI</name>
<evidence type="ECO:0000259" key="9">
    <source>
        <dbReference type="PROSITE" id="PS50305"/>
    </source>
</evidence>
<proteinExistence type="inferred from homology"/>
<dbReference type="Gene3D" id="3.40.50.1220">
    <property type="entry name" value="TPP-binding domain"/>
    <property type="match status" value="1"/>
</dbReference>
<dbReference type="InterPro" id="IPR003000">
    <property type="entry name" value="Sirtuin"/>
</dbReference>
<keyword evidence="4 8" id="KW-0479">Metal-binding</keyword>
<feature type="binding site" evidence="8">
    <location>
        <position position="167"/>
    </location>
    <ligand>
        <name>Zn(2+)</name>
        <dbReference type="ChEBI" id="CHEBI:29105"/>
    </ligand>
</feature>
<evidence type="ECO:0000256" key="4">
    <source>
        <dbReference type="ARBA" id="ARBA00022723"/>
    </source>
</evidence>
<reference evidence="10" key="1">
    <citation type="submission" date="2023-08" db="EMBL/GenBank/DDBJ databases">
        <title>Black Yeasts Isolated from many extreme environments.</title>
        <authorList>
            <person name="Coleine C."/>
            <person name="Stajich J.E."/>
            <person name="Selbmann L."/>
        </authorList>
    </citation>
    <scope>NUCLEOTIDE SEQUENCE</scope>
    <source>
        <strain evidence="10">CCFEE 5810</strain>
    </source>
</reference>
<evidence type="ECO:0000256" key="3">
    <source>
        <dbReference type="ARBA" id="ARBA00022679"/>
    </source>
</evidence>
<feature type="binding site" evidence="8">
    <location>
        <position position="137"/>
    </location>
    <ligand>
        <name>Zn(2+)</name>
        <dbReference type="ChEBI" id="CHEBI:29105"/>
    </ligand>
</feature>
<accession>A0AAN7ZTD3</accession>
<feature type="domain" description="Deacetylase sirtuin-type" evidence="9">
    <location>
        <begin position="19"/>
        <end position="263"/>
    </location>
</feature>
<organism evidence="10 11">
    <name type="scientific">Elasticomyces elasticus</name>
    <dbReference type="NCBI Taxonomy" id="574655"/>
    <lineage>
        <taxon>Eukaryota</taxon>
        <taxon>Fungi</taxon>
        <taxon>Dikarya</taxon>
        <taxon>Ascomycota</taxon>
        <taxon>Pezizomycotina</taxon>
        <taxon>Dothideomycetes</taxon>
        <taxon>Dothideomycetidae</taxon>
        <taxon>Mycosphaerellales</taxon>
        <taxon>Teratosphaeriaceae</taxon>
        <taxon>Elasticomyces</taxon>
    </lineage>
</organism>
<keyword evidence="5 8" id="KW-0862">Zinc</keyword>
<dbReference type="Pfam" id="PF02146">
    <property type="entry name" value="SIR2"/>
    <property type="match status" value="1"/>
</dbReference>
<dbReference type="InterPro" id="IPR050134">
    <property type="entry name" value="NAD-dep_sirtuin_deacylases"/>
</dbReference>
<dbReference type="GO" id="GO:0070403">
    <property type="term" value="F:NAD+ binding"/>
    <property type="evidence" value="ECO:0007669"/>
    <property type="project" value="InterPro"/>
</dbReference>